<evidence type="ECO:0000313" key="1">
    <source>
        <dbReference type="EMBL" id="MEQ2215260.1"/>
    </source>
</evidence>
<reference evidence="1 2" key="1">
    <citation type="submission" date="2021-06" db="EMBL/GenBank/DDBJ databases">
        <authorList>
            <person name="Palmer J.M."/>
        </authorList>
    </citation>
    <scope>NUCLEOTIDE SEQUENCE [LARGE SCALE GENOMIC DNA]</scope>
    <source>
        <strain evidence="1 2">XC_2019</strain>
        <tissue evidence="1">Muscle</tissue>
    </source>
</reference>
<sequence>TLCLEKSLEEMLTRVDEFVGMLDMLAIMVCLQAFVKMVGANVSAMEEQVTQAETELGTLPSAFKKILRTITVPGFLNVRIQ</sequence>
<comment type="caution">
    <text evidence="1">The sequence shown here is derived from an EMBL/GenBank/DDBJ whole genome shotgun (WGS) entry which is preliminary data.</text>
</comment>
<dbReference type="InterPro" id="IPR024857">
    <property type="entry name" value="Cappuccino"/>
</dbReference>
<gene>
    <name evidence="1" type="ORF">XENOCAPTIV_029741</name>
</gene>
<accession>A0ABV0S3V9</accession>
<dbReference type="PANTHER" id="PTHR16230:SF3">
    <property type="entry name" value="BIOGENESIS OF LYSOSOMAL ORGANELLES COMPLEX-1, SUBUNIT 4, CAPPUCCINO"/>
    <property type="match status" value="1"/>
</dbReference>
<dbReference type="Proteomes" id="UP001434883">
    <property type="component" value="Unassembled WGS sequence"/>
</dbReference>
<feature type="non-terminal residue" evidence="1">
    <location>
        <position position="1"/>
    </location>
</feature>
<organism evidence="1 2">
    <name type="scientific">Xenoophorus captivus</name>
    <dbReference type="NCBI Taxonomy" id="1517983"/>
    <lineage>
        <taxon>Eukaryota</taxon>
        <taxon>Metazoa</taxon>
        <taxon>Chordata</taxon>
        <taxon>Craniata</taxon>
        <taxon>Vertebrata</taxon>
        <taxon>Euteleostomi</taxon>
        <taxon>Actinopterygii</taxon>
        <taxon>Neopterygii</taxon>
        <taxon>Teleostei</taxon>
        <taxon>Neoteleostei</taxon>
        <taxon>Acanthomorphata</taxon>
        <taxon>Ovalentaria</taxon>
        <taxon>Atherinomorphae</taxon>
        <taxon>Cyprinodontiformes</taxon>
        <taxon>Goodeidae</taxon>
        <taxon>Xenoophorus</taxon>
    </lineage>
</organism>
<dbReference type="EMBL" id="JAHRIN010068099">
    <property type="protein sequence ID" value="MEQ2215260.1"/>
    <property type="molecule type" value="Genomic_DNA"/>
</dbReference>
<keyword evidence="2" id="KW-1185">Reference proteome</keyword>
<protein>
    <submittedName>
        <fullName evidence="1">Uncharacterized protein</fullName>
    </submittedName>
</protein>
<evidence type="ECO:0000313" key="2">
    <source>
        <dbReference type="Proteomes" id="UP001434883"/>
    </source>
</evidence>
<name>A0ABV0S3V9_9TELE</name>
<proteinExistence type="predicted"/>
<dbReference type="PANTHER" id="PTHR16230">
    <property type="entry name" value="CAPPUCCINO"/>
    <property type="match status" value="1"/>
</dbReference>